<evidence type="ECO:0000256" key="7">
    <source>
        <dbReference type="ARBA" id="ARBA00023136"/>
    </source>
</evidence>
<dbReference type="CDD" id="cd13284">
    <property type="entry name" value="PH_OSBP_ORP4"/>
    <property type="match status" value="1"/>
</dbReference>
<dbReference type="InterPro" id="IPR018494">
    <property type="entry name" value="Oxysterol-bd_CS"/>
</dbReference>
<evidence type="ECO:0000256" key="5">
    <source>
        <dbReference type="ARBA" id="ARBA00023055"/>
    </source>
</evidence>
<dbReference type="PROSITE" id="PS50003">
    <property type="entry name" value="PH_DOMAIN"/>
    <property type="match status" value="1"/>
</dbReference>
<sequence length="735" mass="83703">MSEQGKGSASASVAAPAPGSDTYKGWLFKWTNYLKGYQRRWFVLSNGLLSYYRTQAEMAHTCRGTINLATAHIDTEDACNIVLSSGGRTYHLKASTEVERQRWVTALELAKAKAIRMMNDQSGDEEPTSQSDRSEIQGTLKILISKLDDLSTCNDLIAKHGAALQRSLSELEGLKVPVEGGEKIKAVNERATLFRITSNAMINACRDFLDLAETHSRRWQRALQYEREQRTHLEETIEQLAKQHNSLERAWREAPTLVSSAPSAPTTNKGSERSRKEEASDEDEDTEYFDAMEDSPAFITVTASESTQHRSVSHRNPCSLCSLFMYSLKIQRRSHIPDKPNYSLNLWSIMKNCIGKELSKIPMPVNFNEPLSMLQRLTEDLEYHELLDKAARCDSSLEQMCLVAAFSVSSYSTTVHRTAKPFNPLLGETYELDRLEEFGYRSLCEQVSHHPPAAAHHVISQRGWTLWQEITIASKFRGKYLSIMPLGAIHLQFHASGNHYVWRKVTSTVHNIIVGKLWIDQSGDIEIVNHRTKETCQLKFSPYSYFSRDVPRKVTGVVADSGGQAHYILSGTWDEKMESAKIVQSSRGGSGSEGKQKMVYQTLSPKLLWKKYPLPENAENMYYFSALALTLNELEDGVATTDSRLRPDQRLMEDGRWDEANSEKQRLEEKQRAVRRRREAEASDALDEGREYEGYQPLWFYQRRDSVTGETSFVYKGGYWEAKERQDWSLCPDIF</sequence>
<reference evidence="13" key="4">
    <citation type="submission" date="2025-09" db="UniProtKB">
        <authorList>
            <consortium name="Ensembl"/>
        </authorList>
    </citation>
    <scope>IDENTIFICATION</scope>
</reference>
<dbReference type="PROSITE" id="PS01013">
    <property type="entry name" value="OSBP"/>
    <property type="match status" value="1"/>
</dbReference>
<feature type="domain" description="PH" evidence="12">
    <location>
        <begin position="20"/>
        <end position="112"/>
    </location>
</feature>
<feature type="coiled-coil region" evidence="10">
    <location>
        <begin position="223"/>
        <end position="250"/>
    </location>
</feature>
<dbReference type="PANTHER" id="PTHR10972:SF194">
    <property type="entry name" value="OXYSTEROL-BINDING PROTEIN 2"/>
    <property type="match status" value="1"/>
</dbReference>
<reference evidence="14" key="2">
    <citation type="submission" date="2023-03" db="EMBL/GenBank/DDBJ databases">
        <authorList>
            <consortium name="Wellcome Sanger Institute Data Sharing"/>
        </authorList>
    </citation>
    <scope>NUCLEOTIDE SEQUENCE [LARGE SCALE GENOMIC DNA]</scope>
</reference>
<comment type="subcellular location">
    <subcellularLocation>
        <location evidence="1">Membrane</location>
        <topology evidence="1">Peripheral membrane protein</topology>
    </subcellularLocation>
</comment>
<evidence type="ECO:0000256" key="9">
    <source>
        <dbReference type="RuleBase" id="RU003845"/>
    </source>
</evidence>
<comment type="similarity">
    <text evidence="2 8">Belongs to the OSBP family.</text>
</comment>
<dbReference type="InterPro" id="IPR037239">
    <property type="entry name" value="OSBP_sf"/>
</dbReference>
<name>A0A3P8R5Y2_ASTCA</name>
<dbReference type="SUPFAM" id="SSF144000">
    <property type="entry name" value="Oxysterol-binding protein-like"/>
    <property type="match status" value="1"/>
</dbReference>
<evidence type="ECO:0000313" key="14">
    <source>
        <dbReference type="Proteomes" id="UP000265100"/>
    </source>
</evidence>
<gene>
    <name evidence="13" type="primary">OSBP2</name>
</gene>
<feature type="compositionally biased region" description="Polar residues" evidence="11">
    <location>
        <begin position="257"/>
        <end position="269"/>
    </location>
</feature>
<dbReference type="FunFam" id="2.30.29.30:FF:000074">
    <property type="entry name" value="Oxysterol-binding protein"/>
    <property type="match status" value="1"/>
</dbReference>
<evidence type="ECO:0000256" key="3">
    <source>
        <dbReference type="ARBA" id="ARBA00022448"/>
    </source>
</evidence>
<accession>A0A3P8R5Y2</accession>
<dbReference type="Proteomes" id="UP000265100">
    <property type="component" value="Chromosome 12"/>
</dbReference>
<dbReference type="Pfam" id="PF01237">
    <property type="entry name" value="Oxysterol_BP"/>
    <property type="match status" value="1"/>
</dbReference>
<reference evidence="13" key="3">
    <citation type="submission" date="2025-08" db="UniProtKB">
        <authorList>
            <consortium name="Ensembl"/>
        </authorList>
    </citation>
    <scope>IDENTIFICATION</scope>
</reference>
<evidence type="ECO:0000256" key="8">
    <source>
        <dbReference type="RuleBase" id="RU003844"/>
    </source>
</evidence>
<dbReference type="OMA" id="LPEMKGW"/>
<dbReference type="GO" id="GO:0015485">
    <property type="term" value="F:cholesterol binding"/>
    <property type="evidence" value="ECO:0007669"/>
    <property type="project" value="TreeGrafter"/>
</dbReference>
<organism evidence="13 14">
    <name type="scientific">Astatotilapia calliptera</name>
    <name type="common">Eastern happy</name>
    <name type="synonym">Chromis callipterus</name>
    <dbReference type="NCBI Taxonomy" id="8154"/>
    <lineage>
        <taxon>Eukaryota</taxon>
        <taxon>Metazoa</taxon>
        <taxon>Chordata</taxon>
        <taxon>Craniata</taxon>
        <taxon>Vertebrata</taxon>
        <taxon>Euteleostomi</taxon>
        <taxon>Actinopterygii</taxon>
        <taxon>Neopterygii</taxon>
        <taxon>Teleostei</taxon>
        <taxon>Neoteleostei</taxon>
        <taxon>Acanthomorphata</taxon>
        <taxon>Ovalentaria</taxon>
        <taxon>Cichlomorphae</taxon>
        <taxon>Cichliformes</taxon>
        <taxon>Cichlidae</taxon>
        <taxon>African cichlids</taxon>
        <taxon>Pseudocrenilabrinae</taxon>
        <taxon>Haplochromini</taxon>
        <taxon>Astatotilapia</taxon>
    </lineage>
</organism>
<feature type="region of interest" description="Disordered" evidence="11">
    <location>
        <begin position="253"/>
        <end position="287"/>
    </location>
</feature>
<keyword evidence="14" id="KW-1185">Reference proteome</keyword>
<dbReference type="InterPro" id="IPR001849">
    <property type="entry name" value="PH_domain"/>
</dbReference>
<dbReference type="Gene3D" id="2.40.160.120">
    <property type="match status" value="1"/>
</dbReference>
<dbReference type="SUPFAM" id="SSF50729">
    <property type="entry name" value="PH domain-like"/>
    <property type="match status" value="1"/>
</dbReference>
<feature type="region of interest" description="Disordered" evidence="11">
    <location>
        <begin position="646"/>
        <end position="665"/>
    </location>
</feature>
<evidence type="ECO:0000256" key="4">
    <source>
        <dbReference type="ARBA" id="ARBA00022553"/>
    </source>
</evidence>
<dbReference type="InterPro" id="IPR011993">
    <property type="entry name" value="PH-like_dom_sf"/>
</dbReference>
<dbReference type="FunFam" id="2.40.160.120:FF:000003">
    <property type="entry name" value="Oxysterol-binding protein"/>
    <property type="match status" value="1"/>
</dbReference>
<dbReference type="GeneTree" id="ENSGT00940000157987"/>
<evidence type="ECO:0000259" key="12">
    <source>
        <dbReference type="PROSITE" id="PS50003"/>
    </source>
</evidence>
<dbReference type="STRING" id="8154.ENSACLP00000037293"/>
<dbReference type="GO" id="GO:0005886">
    <property type="term" value="C:plasma membrane"/>
    <property type="evidence" value="ECO:0007669"/>
    <property type="project" value="TreeGrafter"/>
</dbReference>
<evidence type="ECO:0000256" key="2">
    <source>
        <dbReference type="ARBA" id="ARBA00008842"/>
    </source>
</evidence>
<dbReference type="Bgee" id="ENSACLG00000025120">
    <property type="expression patterns" value="Expressed in muscle tissue and 6 other cell types or tissues"/>
</dbReference>
<protein>
    <recommendedName>
        <fullName evidence="9">Oxysterol-binding protein</fullName>
    </recommendedName>
</protein>
<keyword evidence="4" id="KW-0597">Phosphoprotein</keyword>
<dbReference type="PANTHER" id="PTHR10972">
    <property type="entry name" value="OXYSTEROL-BINDING PROTEIN-RELATED"/>
    <property type="match status" value="1"/>
</dbReference>
<dbReference type="InterPro" id="IPR000648">
    <property type="entry name" value="Oxysterol-bd"/>
</dbReference>
<dbReference type="GO" id="GO:0005829">
    <property type="term" value="C:cytosol"/>
    <property type="evidence" value="ECO:0007669"/>
    <property type="project" value="TreeGrafter"/>
</dbReference>
<evidence type="ECO:0000256" key="10">
    <source>
        <dbReference type="SAM" id="Coils"/>
    </source>
</evidence>
<evidence type="ECO:0000256" key="1">
    <source>
        <dbReference type="ARBA" id="ARBA00004170"/>
    </source>
</evidence>
<keyword evidence="6" id="KW-0446">Lipid-binding</keyword>
<evidence type="ECO:0000313" key="13">
    <source>
        <dbReference type="Ensembl" id="ENSACLP00000037293.2"/>
    </source>
</evidence>
<dbReference type="Ensembl" id="ENSACLT00000038174.2">
    <property type="protein sequence ID" value="ENSACLP00000037293.2"/>
    <property type="gene ID" value="ENSACLG00000025120.2"/>
</dbReference>
<dbReference type="GO" id="GO:0006869">
    <property type="term" value="P:lipid transport"/>
    <property type="evidence" value="ECO:0007669"/>
    <property type="project" value="UniProtKB-KW"/>
</dbReference>
<dbReference type="Pfam" id="PF00169">
    <property type="entry name" value="PH"/>
    <property type="match status" value="1"/>
</dbReference>
<evidence type="ECO:0000256" key="11">
    <source>
        <dbReference type="SAM" id="MobiDB-lite"/>
    </source>
</evidence>
<keyword evidence="10" id="KW-0175">Coiled coil</keyword>
<dbReference type="SMART" id="SM00233">
    <property type="entry name" value="PH"/>
    <property type="match status" value="1"/>
</dbReference>
<dbReference type="GO" id="GO:0097038">
    <property type="term" value="C:perinuclear endoplasmic reticulum"/>
    <property type="evidence" value="ECO:0007669"/>
    <property type="project" value="TreeGrafter"/>
</dbReference>
<proteinExistence type="inferred from homology"/>
<reference evidence="13 14" key="1">
    <citation type="submission" date="2018-05" db="EMBL/GenBank/DDBJ databases">
        <authorList>
            <person name="Datahose"/>
        </authorList>
    </citation>
    <scope>NUCLEOTIDE SEQUENCE</scope>
</reference>
<keyword evidence="7" id="KW-0472">Membrane</keyword>
<dbReference type="AlphaFoldDB" id="A0A3P8R5Y2"/>
<evidence type="ECO:0000256" key="6">
    <source>
        <dbReference type="ARBA" id="ARBA00023121"/>
    </source>
</evidence>
<dbReference type="Gene3D" id="2.30.29.30">
    <property type="entry name" value="Pleckstrin-homology domain (PH domain)/Phosphotyrosine-binding domain (PTB)"/>
    <property type="match status" value="1"/>
</dbReference>
<keyword evidence="5 9" id="KW-0445">Lipid transport</keyword>
<keyword evidence="3 9" id="KW-0813">Transport</keyword>